<name>A0A7C9PLB7_9MICO</name>
<dbReference type="GO" id="GO:0016740">
    <property type="term" value="F:transferase activity"/>
    <property type="evidence" value="ECO:0007669"/>
    <property type="project" value="UniProtKB-KW"/>
</dbReference>
<sequence>MRVLILWSDDKSANLGVRVLASGTAALVTRIWPYADVVYQNFGQRNPHLPIGRIRSIVRERLTNAAGMKDWLAGFDLIVDTRAGDSFADIYGIGRLRTMSAVSEFASEAGTPVVLGPQTIGPFTTRQGRAIGRFSMKRAALTMARDSASAEYAKSLGRPVDVLTTDVVFALPVPQPAAPRDVLLNISGLLWQESPHVDATVYRETVTALYRELTARGRRVSLLAHVLESPSADNDVPAIRAFVESVAPTAEVIVPADLAEVRSVIAGAGLVIGSRMHACLNALSVGTPAVPLAYSRKFAPLLGDLGWGHSVDLRSEPDPTRAVMESLDTDLGAEVAAVGIRAQELLGRAETALETVA</sequence>
<protein>
    <submittedName>
        <fullName evidence="2">Polysaccharide pyruvyl transferase family protein</fullName>
    </submittedName>
</protein>
<organism evidence="2 3">
    <name type="scientific">Galbitalea soli</name>
    <dbReference type="NCBI Taxonomy" id="1268042"/>
    <lineage>
        <taxon>Bacteria</taxon>
        <taxon>Bacillati</taxon>
        <taxon>Actinomycetota</taxon>
        <taxon>Actinomycetes</taxon>
        <taxon>Micrococcales</taxon>
        <taxon>Microbacteriaceae</taxon>
        <taxon>Galbitalea</taxon>
    </lineage>
</organism>
<gene>
    <name evidence="2" type="ORF">G3T37_01195</name>
</gene>
<proteinExistence type="predicted"/>
<dbReference type="AlphaFoldDB" id="A0A7C9PLB7"/>
<evidence type="ECO:0000259" key="1">
    <source>
        <dbReference type="Pfam" id="PF04230"/>
    </source>
</evidence>
<evidence type="ECO:0000313" key="2">
    <source>
        <dbReference type="EMBL" id="NEM89967.1"/>
    </source>
</evidence>
<evidence type="ECO:0000313" key="3">
    <source>
        <dbReference type="Proteomes" id="UP000479756"/>
    </source>
</evidence>
<feature type="domain" description="Polysaccharide pyruvyl transferase" evidence="1">
    <location>
        <begin position="94"/>
        <end position="295"/>
    </location>
</feature>
<dbReference type="Proteomes" id="UP000479756">
    <property type="component" value="Unassembled WGS sequence"/>
</dbReference>
<keyword evidence="2" id="KW-0808">Transferase</keyword>
<dbReference type="PANTHER" id="PTHR36836:SF1">
    <property type="entry name" value="COLANIC ACID BIOSYNTHESIS PROTEIN WCAK"/>
    <property type="match status" value="1"/>
</dbReference>
<dbReference type="EMBL" id="JAAGWZ010000001">
    <property type="protein sequence ID" value="NEM89967.1"/>
    <property type="molecule type" value="Genomic_DNA"/>
</dbReference>
<dbReference type="InterPro" id="IPR007345">
    <property type="entry name" value="Polysacch_pyruvyl_Trfase"/>
</dbReference>
<dbReference type="PANTHER" id="PTHR36836">
    <property type="entry name" value="COLANIC ACID BIOSYNTHESIS PROTEIN WCAK"/>
    <property type="match status" value="1"/>
</dbReference>
<comment type="caution">
    <text evidence="2">The sequence shown here is derived from an EMBL/GenBank/DDBJ whole genome shotgun (WGS) entry which is preliminary data.</text>
</comment>
<dbReference type="RefSeq" id="WP_163471654.1">
    <property type="nucleotide sequence ID" value="NZ_JAAGWZ010000001.1"/>
</dbReference>
<dbReference type="Pfam" id="PF04230">
    <property type="entry name" value="PS_pyruv_trans"/>
    <property type="match status" value="1"/>
</dbReference>
<reference evidence="2 3" key="1">
    <citation type="journal article" date="2014" name="Int. J. Syst. Evol. Microbiol.">
        <title>Description of Galbitalea soli gen. nov., sp. nov., and Frondihabitans sucicola sp. nov.</title>
        <authorList>
            <person name="Kim S.J."/>
            <person name="Lim J.M."/>
            <person name="Ahn J.H."/>
            <person name="Weon H.Y."/>
            <person name="Hamada M."/>
            <person name="Suzuki K."/>
            <person name="Ahn T.Y."/>
            <person name="Kwon S.W."/>
        </authorList>
    </citation>
    <scope>NUCLEOTIDE SEQUENCE [LARGE SCALE GENOMIC DNA]</scope>
    <source>
        <strain evidence="2 3">NBRC 108727</strain>
    </source>
</reference>
<accession>A0A7C9PLB7</accession>
<keyword evidence="3" id="KW-1185">Reference proteome</keyword>